<evidence type="ECO:0000313" key="3">
    <source>
        <dbReference type="Proteomes" id="UP001596524"/>
    </source>
</evidence>
<reference evidence="3" key="1">
    <citation type="journal article" date="2019" name="Int. J. Syst. Evol. Microbiol.">
        <title>The Global Catalogue of Microorganisms (GCM) 10K type strain sequencing project: providing services to taxonomists for standard genome sequencing and annotation.</title>
        <authorList>
            <consortium name="The Broad Institute Genomics Platform"/>
            <consortium name="The Broad Institute Genome Sequencing Center for Infectious Disease"/>
            <person name="Wu L."/>
            <person name="Ma J."/>
        </authorList>
    </citation>
    <scope>NUCLEOTIDE SEQUENCE [LARGE SCALE GENOMIC DNA]</scope>
    <source>
        <strain evidence="3">FCH27</strain>
    </source>
</reference>
<gene>
    <name evidence="2" type="ORF">ACFQO6_03405</name>
</gene>
<proteinExistence type="predicted"/>
<dbReference type="CDD" id="cd02440">
    <property type="entry name" value="AdoMet_MTases"/>
    <property type="match status" value="1"/>
</dbReference>
<dbReference type="InterPro" id="IPR007848">
    <property type="entry name" value="Small_mtfrase_dom"/>
</dbReference>
<comment type="caution">
    <text evidence="2">The sequence shown here is derived from an EMBL/GenBank/DDBJ whole genome shotgun (WGS) entry which is preliminary data.</text>
</comment>
<accession>A0ABW2MYJ4</accession>
<dbReference type="EMBL" id="JBHTCH010000002">
    <property type="protein sequence ID" value="MFC7359304.1"/>
    <property type="molecule type" value="Genomic_DNA"/>
</dbReference>
<dbReference type="Proteomes" id="UP001596524">
    <property type="component" value="Unassembled WGS sequence"/>
</dbReference>
<dbReference type="SUPFAM" id="SSF53335">
    <property type="entry name" value="S-adenosyl-L-methionine-dependent methyltransferases"/>
    <property type="match status" value="1"/>
</dbReference>
<name>A0ABW2MYJ4_9ACTN</name>
<dbReference type="RefSeq" id="WP_255892782.1">
    <property type="nucleotide sequence ID" value="NZ_JAFMZM010000007.1"/>
</dbReference>
<feature type="domain" description="Methyltransferase small" evidence="1">
    <location>
        <begin position="38"/>
        <end position="122"/>
    </location>
</feature>
<keyword evidence="3" id="KW-1185">Reference proteome</keyword>
<dbReference type="PANTHER" id="PTHR18895:SF74">
    <property type="entry name" value="MTRF1L RELEASE FACTOR GLUTAMINE METHYLTRANSFERASE"/>
    <property type="match status" value="1"/>
</dbReference>
<dbReference type="InterPro" id="IPR050320">
    <property type="entry name" value="N5-glutamine_MTase"/>
</dbReference>
<sequence>MTDQMTFGPLTIAFDDRVLRPRQWTLAQSEWAADLMVTAPGGPVLELCAGVGHIGLAAVATTGRRLVCVDSSAVACDYARVNALAGGMADRVEVREARLESALQPEEQFPVVIADPPWVPRDQTSCFPEDPLSAIDGGPDGLDVARACLDVVAHHLAPGGSAILQLGTRAQADALGAERCFADGTLVMAEVRQHVRGVLARIDRATDAG</sequence>
<protein>
    <submittedName>
        <fullName evidence="2">Methyltransferase</fullName>
    </submittedName>
</protein>
<dbReference type="InterPro" id="IPR002052">
    <property type="entry name" value="DNA_methylase_N6_adenine_CS"/>
</dbReference>
<dbReference type="Pfam" id="PF05175">
    <property type="entry name" value="MTS"/>
    <property type="match status" value="1"/>
</dbReference>
<evidence type="ECO:0000313" key="2">
    <source>
        <dbReference type="EMBL" id="MFC7359304.1"/>
    </source>
</evidence>
<keyword evidence="2" id="KW-0808">Transferase</keyword>
<keyword evidence="2" id="KW-0489">Methyltransferase</keyword>
<dbReference type="GO" id="GO:0008168">
    <property type="term" value="F:methyltransferase activity"/>
    <property type="evidence" value="ECO:0007669"/>
    <property type="project" value="UniProtKB-KW"/>
</dbReference>
<dbReference type="PROSITE" id="PS00092">
    <property type="entry name" value="N6_MTASE"/>
    <property type="match status" value="1"/>
</dbReference>
<dbReference type="PANTHER" id="PTHR18895">
    <property type="entry name" value="HEMK METHYLTRANSFERASE"/>
    <property type="match status" value="1"/>
</dbReference>
<dbReference type="InterPro" id="IPR029063">
    <property type="entry name" value="SAM-dependent_MTases_sf"/>
</dbReference>
<dbReference type="Gene3D" id="3.40.50.150">
    <property type="entry name" value="Vaccinia Virus protein VP39"/>
    <property type="match status" value="1"/>
</dbReference>
<evidence type="ECO:0000259" key="1">
    <source>
        <dbReference type="Pfam" id="PF05175"/>
    </source>
</evidence>
<organism evidence="2 3">
    <name type="scientific">Nocardioides astragali</name>
    <dbReference type="NCBI Taxonomy" id="1776736"/>
    <lineage>
        <taxon>Bacteria</taxon>
        <taxon>Bacillati</taxon>
        <taxon>Actinomycetota</taxon>
        <taxon>Actinomycetes</taxon>
        <taxon>Propionibacteriales</taxon>
        <taxon>Nocardioidaceae</taxon>
        <taxon>Nocardioides</taxon>
    </lineage>
</organism>
<dbReference type="GO" id="GO:0032259">
    <property type="term" value="P:methylation"/>
    <property type="evidence" value="ECO:0007669"/>
    <property type="project" value="UniProtKB-KW"/>
</dbReference>